<dbReference type="Gene3D" id="3.30.420.40">
    <property type="match status" value="2"/>
</dbReference>
<evidence type="ECO:0000256" key="1">
    <source>
        <dbReference type="ARBA" id="ARBA00006479"/>
    </source>
</evidence>
<dbReference type="Pfam" id="PF12802">
    <property type="entry name" value="MarR_2"/>
    <property type="match status" value="1"/>
</dbReference>
<dbReference type="InterPro" id="IPR000835">
    <property type="entry name" value="HTH_MarR-typ"/>
</dbReference>
<evidence type="ECO:0000259" key="3">
    <source>
        <dbReference type="Pfam" id="PF12802"/>
    </source>
</evidence>
<dbReference type="PANTHER" id="PTHR18964">
    <property type="entry name" value="ROK (REPRESSOR, ORF, KINASE) FAMILY"/>
    <property type="match status" value="1"/>
</dbReference>
<protein>
    <submittedName>
        <fullName evidence="4">ROK family transcriptional regulator</fullName>
    </submittedName>
</protein>
<name>A0ABX6YLZ6_9MICO</name>
<feature type="domain" description="HTH marR-type" evidence="3">
    <location>
        <begin position="32"/>
        <end position="77"/>
    </location>
</feature>
<dbReference type="SUPFAM" id="SSF53067">
    <property type="entry name" value="Actin-like ATPase domain"/>
    <property type="match status" value="1"/>
</dbReference>
<dbReference type="RefSeq" id="WP_166988800.1">
    <property type="nucleotide sequence ID" value="NZ_CP061169.1"/>
</dbReference>
<feature type="compositionally biased region" description="Basic and acidic residues" evidence="2">
    <location>
        <begin position="1"/>
        <end position="13"/>
    </location>
</feature>
<keyword evidence="5" id="KW-1185">Reference proteome</keyword>
<feature type="region of interest" description="Disordered" evidence="2">
    <location>
        <begin position="1"/>
        <end position="22"/>
    </location>
</feature>
<organism evidence="4 5">
    <name type="scientific">Paramicrobacterium chengjingii</name>
    <dbReference type="NCBI Taxonomy" id="2769067"/>
    <lineage>
        <taxon>Bacteria</taxon>
        <taxon>Bacillati</taxon>
        <taxon>Actinomycetota</taxon>
        <taxon>Actinomycetes</taxon>
        <taxon>Micrococcales</taxon>
        <taxon>Microbacteriaceae</taxon>
        <taxon>Paramicrobacterium</taxon>
    </lineage>
</organism>
<comment type="similarity">
    <text evidence="1">Belongs to the ROK (NagC/XylR) family.</text>
</comment>
<accession>A0ABX6YLZ6</accession>
<dbReference type="InterPro" id="IPR036388">
    <property type="entry name" value="WH-like_DNA-bd_sf"/>
</dbReference>
<dbReference type="PANTHER" id="PTHR18964:SF149">
    <property type="entry name" value="BIFUNCTIONAL UDP-N-ACETYLGLUCOSAMINE 2-EPIMERASE_N-ACETYLMANNOSAMINE KINASE"/>
    <property type="match status" value="1"/>
</dbReference>
<dbReference type="SUPFAM" id="SSF46785">
    <property type="entry name" value="Winged helix' DNA-binding domain"/>
    <property type="match status" value="1"/>
</dbReference>
<reference evidence="4 5" key="1">
    <citation type="submission" date="2020-12" db="EMBL/GenBank/DDBJ databases">
        <title>Microbacterium sp. HY060.</title>
        <authorList>
            <person name="Zhou J."/>
        </authorList>
    </citation>
    <scope>NUCLEOTIDE SEQUENCE [LARGE SCALE GENOMIC DNA]</scope>
    <source>
        <strain evidence="4 5">HY60</strain>
    </source>
</reference>
<dbReference type="InterPro" id="IPR000600">
    <property type="entry name" value="ROK"/>
</dbReference>
<dbReference type="EMBL" id="CP061169">
    <property type="protein sequence ID" value="QPZ39421.1"/>
    <property type="molecule type" value="Genomic_DNA"/>
</dbReference>
<evidence type="ECO:0000256" key="2">
    <source>
        <dbReference type="SAM" id="MobiDB-lite"/>
    </source>
</evidence>
<dbReference type="Proteomes" id="UP000662814">
    <property type="component" value="Chromosome"/>
</dbReference>
<proteinExistence type="inferred from homology"/>
<evidence type="ECO:0000313" key="4">
    <source>
        <dbReference type="EMBL" id="QPZ39421.1"/>
    </source>
</evidence>
<dbReference type="InterPro" id="IPR036390">
    <property type="entry name" value="WH_DNA-bd_sf"/>
</dbReference>
<dbReference type="Pfam" id="PF00480">
    <property type="entry name" value="ROK"/>
    <property type="match status" value="1"/>
</dbReference>
<gene>
    <name evidence="4" type="ORF">HCR76_05000</name>
</gene>
<sequence length="424" mass="44606">MTRTDADLGEKTQHRVRNERRGTNLPRVADYNQMLVLDLIRRSEGISRVELVQRTGLSAQTLSNIARRLVDAHLIRQSGRVHSGAGAPRTIFEVEENGRYAVGLHIDPARLTCILMNLAGDVVATTVESTPATPDPADVLNAIEASIGRLITESGADRSRIAGIGVATPGPIDLTQGAVIGAPNLPGWEIVQLRSELSARMGLPVIIEKDSTAAAQGEIWNADEKPDNLAFIYLGTGVAAGIVLDGEIMRGASANIGDIGHLSADPDGPICYCGGRGCLSATAMPATLVASAVAQGVLHSVDVSDAHAVEVALAELGRIATAGHPTAIGILDRAAHGFGRVAGQLVNMLDLDAIVFGGPQWETFRPSFLRVVPAIVERLFMGRDLHHVDVRGTSIGDPVGAVGAASLAMWSTTFDTPGRLYLTS</sequence>
<dbReference type="InterPro" id="IPR043129">
    <property type="entry name" value="ATPase_NBD"/>
</dbReference>
<evidence type="ECO:0000313" key="5">
    <source>
        <dbReference type="Proteomes" id="UP000662814"/>
    </source>
</evidence>
<dbReference type="Gene3D" id="1.10.10.10">
    <property type="entry name" value="Winged helix-like DNA-binding domain superfamily/Winged helix DNA-binding domain"/>
    <property type="match status" value="1"/>
</dbReference>